<evidence type="ECO:0000313" key="4">
    <source>
        <dbReference type="Proteomes" id="UP000002036"/>
    </source>
</evidence>
<feature type="transmembrane region" description="Helical" evidence="2">
    <location>
        <begin position="163"/>
        <end position="184"/>
    </location>
</feature>
<dbReference type="GO" id="GO:0000750">
    <property type="term" value="P:pheromone-dependent signal transduction involved in conjugation with cellular fusion"/>
    <property type="evidence" value="ECO:0007669"/>
    <property type="project" value="TreeGrafter"/>
</dbReference>
<evidence type="ECO:0000256" key="2">
    <source>
        <dbReference type="SAM" id="Phobius"/>
    </source>
</evidence>
<dbReference type="Proteomes" id="UP000002036">
    <property type="component" value="Chromosome A"/>
</dbReference>
<dbReference type="PRINTS" id="PR00250">
    <property type="entry name" value="GPCRSTE2"/>
</dbReference>
<dbReference type="GO" id="GO:0004932">
    <property type="term" value="F:mating-type factor pheromone receptor activity"/>
    <property type="evidence" value="ECO:0007669"/>
    <property type="project" value="InterPro"/>
</dbReference>
<dbReference type="FunCoup" id="C5DBK0">
    <property type="interactions" value="145"/>
</dbReference>
<dbReference type="PANTHER" id="PTHR28009">
    <property type="entry name" value="PHEROMONE ALPHA FACTOR RECEPTOR"/>
    <property type="match status" value="1"/>
</dbReference>
<keyword evidence="2" id="KW-1133">Transmembrane helix</keyword>
<dbReference type="Pfam" id="PF02116">
    <property type="entry name" value="STE2"/>
    <property type="match status" value="1"/>
</dbReference>
<feature type="transmembrane region" description="Helical" evidence="2">
    <location>
        <begin position="246"/>
        <end position="270"/>
    </location>
</feature>
<dbReference type="RefSeq" id="XP_002551599.1">
    <property type="nucleotide sequence ID" value="XM_002551553.1"/>
</dbReference>
<dbReference type="GeneID" id="8290399"/>
<protein>
    <submittedName>
        <fullName evidence="3">KLTH0A03256p</fullName>
    </submittedName>
</protein>
<dbReference type="CDD" id="cd14939">
    <property type="entry name" value="7tmD_STE2"/>
    <property type="match status" value="1"/>
</dbReference>
<keyword evidence="2" id="KW-0812">Transmembrane</keyword>
<dbReference type="InterPro" id="IPR000366">
    <property type="entry name" value="GPCR_STE2"/>
</dbReference>
<dbReference type="KEGG" id="lth:KLTH0A03256g"/>
<feature type="compositionally biased region" description="Polar residues" evidence="1">
    <location>
        <begin position="385"/>
        <end position="409"/>
    </location>
</feature>
<sequence length="442" mass="48239">MGSEFSPSTANTTMATLRSASEMLLTFESAFSNDTQVDFGQLQALADTRITQGILFGTRIGTSVLTIITLYMVSKNRKTPIFISNFVSLFLVALHSALYLGYLTTPFASLTFNLTLFPDLIPRSNLHLFAVTNVVQVLLVAAVEASLILQVRIIFHSNTLKPVGRVLVALSSVLAAATTVLFFVSAVKSIRSVYADVLAIQDTLFFNLATIMLATSVNFMTLLLTVKLVLAIRSRRFLGLKQFDSFHILLIMSFQTLVFPSLLLILSYALNGKKGTNTLSTLATLLVTLSLPLSSMWATSANNSPRPSSVNTRFSPCLSDNGSSKFDNHSLFSHSMNSTAYQRHEDRAYDLYPISRSGNIDEDYGYGMEPLDKDNCRTLAVSVKSGDTSPGSSSHGELSRLPSSDANQQTLETLERAIQAGSFTPNTVDDEAARSFWANAKP</sequence>
<dbReference type="eggNOG" id="ENOG502QTV4">
    <property type="taxonomic scope" value="Eukaryota"/>
</dbReference>
<dbReference type="InParanoid" id="C5DBK0"/>
<reference evidence="3 4" key="1">
    <citation type="journal article" date="2009" name="Genome Res.">
        <title>Comparative genomics of protoploid Saccharomycetaceae.</title>
        <authorList>
            <consortium name="The Genolevures Consortium"/>
            <person name="Souciet J.-L."/>
            <person name="Dujon B."/>
            <person name="Gaillardin C."/>
            <person name="Johnston M."/>
            <person name="Baret P.V."/>
            <person name="Cliften P."/>
            <person name="Sherman D.J."/>
            <person name="Weissenbach J."/>
            <person name="Westhof E."/>
            <person name="Wincker P."/>
            <person name="Jubin C."/>
            <person name="Poulain J."/>
            <person name="Barbe V."/>
            <person name="Segurens B."/>
            <person name="Artiguenave F."/>
            <person name="Anthouard V."/>
            <person name="Vacherie B."/>
            <person name="Val M.-E."/>
            <person name="Fulton R.S."/>
            <person name="Minx P."/>
            <person name="Wilson R."/>
            <person name="Durrens P."/>
            <person name="Jean G."/>
            <person name="Marck C."/>
            <person name="Martin T."/>
            <person name="Nikolski M."/>
            <person name="Rolland T."/>
            <person name="Seret M.-L."/>
            <person name="Casaregola S."/>
            <person name="Despons L."/>
            <person name="Fairhead C."/>
            <person name="Fischer G."/>
            <person name="Lafontaine I."/>
            <person name="Leh V."/>
            <person name="Lemaire M."/>
            <person name="de Montigny J."/>
            <person name="Neuveglise C."/>
            <person name="Thierry A."/>
            <person name="Blanc-Lenfle I."/>
            <person name="Bleykasten C."/>
            <person name="Diffels J."/>
            <person name="Fritsch E."/>
            <person name="Frangeul L."/>
            <person name="Goeffon A."/>
            <person name="Jauniaux N."/>
            <person name="Kachouri-Lafond R."/>
            <person name="Payen C."/>
            <person name="Potier S."/>
            <person name="Pribylova L."/>
            <person name="Ozanne C."/>
            <person name="Richard G.-F."/>
            <person name="Sacerdot C."/>
            <person name="Straub M.-L."/>
            <person name="Talla E."/>
        </authorList>
    </citation>
    <scope>NUCLEOTIDE SEQUENCE [LARGE SCALE GENOMIC DNA]</scope>
    <source>
        <strain evidence="4">ATCC 56472 / CBS 6340 / NRRL Y-8284</strain>
    </source>
</reference>
<evidence type="ECO:0000256" key="1">
    <source>
        <dbReference type="SAM" id="MobiDB-lite"/>
    </source>
</evidence>
<dbReference type="Gene3D" id="1.10.287.920">
    <property type="entry name" value="Pheromone alpha factor receptor"/>
    <property type="match status" value="1"/>
</dbReference>
<evidence type="ECO:0000313" key="3">
    <source>
        <dbReference type="EMBL" id="CAR21157.1"/>
    </source>
</evidence>
<dbReference type="STRING" id="559295.C5DBK0"/>
<organism evidence="3 4">
    <name type="scientific">Lachancea thermotolerans (strain ATCC 56472 / CBS 6340 / NRRL Y-8284)</name>
    <name type="common">Yeast</name>
    <name type="synonym">Kluyveromyces thermotolerans</name>
    <dbReference type="NCBI Taxonomy" id="559295"/>
    <lineage>
        <taxon>Eukaryota</taxon>
        <taxon>Fungi</taxon>
        <taxon>Dikarya</taxon>
        <taxon>Ascomycota</taxon>
        <taxon>Saccharomycotina</taxon>
        <taxon>Saccharomycetes</taxon>
        <taxon>Saccharomycetales</taxon>
        <taxon>Saccharomycetaceae</taxon>
        <taxon>Lachancea</taxon>
    </lineage>
</organism>
<keyword evidence="2" id="KW-0472">Membrane</keyword>
<dbReference type="PANTHER" id="PTHR28009:SF1">
    <property type="entry name" value="PHEROMONE ALPHA FACTOR RECEPTOR"/>
    <property type="match status" value="1"/>
</dbReference>
<feature type="region of interest" description="Disordered" evidence="1">
    <location>
        <begin position="382"/>
        <end position="409"/>
    </location>
</feature>
<dbReference type="AlphaFoldDB" id="C5DBK0"/>
<dbReference type="EMBL" id="CU928165">
    <property type="protein sequence ID" value="CAR21157.1"/>
    <property type="molecule type" value="Genomic_DNA"/>
</dbReference>
<accession>C5DBK0</accession>
<feature type="transmembrane region" description="Helical" evidence="2">
    <location>
        <begin position="128"/>
        <end position="151"/>
    </location>
</feature>
<name>C5DBK0_LACTC</name>
<feature type="transmembrane region" description="Helical" evidence="2">
    <location>
        <begin position="86"/>
        <end position="108"/>
    </location>
</feature>
<dbReference type="OrthoDB" id="5402633at2759"/>
<keyword evidence="4" id="KW-1185">Reference proteome</keyword>
<dbReference type="GO" id="GO:0038038">
    <property type="term" value="C:G protein-coupled receptor homodimeric complex"/>
    <property type="evidence" value="ECO:0007669"/>
    <property type="project" value="TreeGrafter"/>
</dbReference>
<feature type="transmembrane region" description="Helical" evidence="2">
    <location>
        <begin position="54"/>
        <end position="74"/>
    </location>
</feature>
<feature type="transmembrane region" description="Helical" evidence="2">
    <location>
        <begin position="204"/>
        <end position="226"/>
    </location>
</feature>
<dbReference type="HOGENOM" id="CLU_038593_1_0_1"/>
<feature type="transmembrane region" description="Helical" evidence="2">
    <location>
        <begin position="282"/>
        <end position="299"/>
    </location>
</feature>
<proteinExistence type="predicted"/>
<gene>
    <name evidence="3" type="ordered locus">KLTH0A03256g</name>
</gene>
<dbReference type="OMA" id="MWMISKK"/>
<dbReference type="InterPro" id="IPR027458">
    <property type="entry name" value="STE2_TM1-TM2_sf"/>
</dbReference>